<evidence type="ECO:0000313" key="1">
    <source>
        <dbReference type="EMBL" id="WEL19868.1"/>
    </source>
</evidence>
<evidence type="ECO:0000313" key="2">
    <source>
        <dbReference type="Proteomes" id="UP001218034"/>
    </source>
</evidence>
<name>A0ABY8CJ08_9ARCH</name>
<reference evidence="1 2" key="1">
    <citation type="submission" date="2022-09" db="EMBL/GenBank/DDBJ databases">
        <title>Xylan utilization by haloarchaea-nanohaloarchaea associations.</title>
        <authorList>
            <person name="Yakimov M."/>
        </authorList>
    </citation>
    <scope>NUCLEOTIDE SEQUENCE [LARGE SCALE GENOMIC DNA]</scope>
    <source>
        <strain evidence="1 2">SVXNc</strain>
    </source>
</reference>
<sequence>MPVDLDETRMSVYEAAYNTFQMLEEEGYNQHRTYGAVNEAYDRDIAPFVRSCVDSEGQDPEAERIEIEVGENATSVNSTQFYQLMDAHIAFALRDVFDPGRERFESVINELER</sequence>
<dbReference type="GeneID" id="90590298"/>
<organism evidence="1 2">
    <name type="scientific">Candidatus Nanohalococcus occultus</name>
    <dbReference type="NCBI Taxonomy" id="2978047"/>
    <lineage>
        <taxon>Archaea</taxon>
        <taxon>Candidatus Nanohalarchaeota</taxon>
        <taxon>Candidatus Nanohalarchaeota incertae sedis</taxon>
        <taxon>Candidatus Nanohalococcus</taxon>
    </lineage>
</organism>
<proteinExistence type="predicted"/>
<dbReference type="Proteomes" id="UP001218034">
    <property type="component" value="Chromosome"/>
</dbReference>
<accession>A0ABY8CJ08</accession>
<dbReference type="EMBL" id="CP104395">
    <property type="protein sequence ID" value="WEL19868.1"/>
    <property type="molecule type" value="Genomic_DNA"/>
</dbReference>
<keyword evidence="2" id="KW-1185">Reference proteome</keyword>
<gene>
    <name evidence="1" type="ORF">SVXNc_0861</name>
</gene>
<protein>
    <submittedName>
        <fullName evidence="1">Uncharacterized protein</fullName>
    </submittedName>
</protein>
<dbReference type="RefSeq" id="WP_347721699.1">
    <property type="nucleotide sequence ID" value="NZ_CP104395.1"/>
</dbReference>